<proteinExistence type="predicted"/>
<organism evidence="1">
    <name type="scientific">marine sediment metagenome</name>
    <dbReference type="NCBI Taxonomy" id="412755"/>
    <lineage>
        <taxon>unclassified sequences</taxon>
        <taxon>metagenomes</taxon>
        <taxon>ecological metagenomes</taxon>
    </lineage>
</organism>
<accession>X1RHC3</accession>
<sequence length="145" mass="15791">DKEYRLLERREQPARSFVKQFIELLYVAHYQTAYGTPYSMTDVRGAEVDVDTSIAAPNKYTRGSKPTLVFGSPPGQSQNIFPGGGGSASDLVADMLNTVLMGEHLGIQVGGGVTEVTPTDYELETRFGHGVRPADGANISFENYK</sequence>
<gene>
    <name evidence="1" type="ORF">S12H4_24643</name>
</gene>
<evidence type="ECO:0000313" key="1">
    <source>
        <dbReference type="EMBL" id="GAI79993.1"/>
    </source>
</evidence>
<dbReference type="EMBL" id="BARW01013445">
    <property type="protein sequence ID" value="GAI79993.1"/>
    <property type="molecule type" value="Genomic_DNA"/>
</dbReference>
<protein>
    <submittedName>
        <fullName evidence="1">Uncharacterized protein</fullName>
    </submittedName>
</protein>
<feature type="non-terminal residue" evidence="1">
    <location>
        <position position="1"/>
    </location>
</feature>
<reference evidence="1" key="1">
    <citation type="journal article" date="2014" name="Front. Microbiol.">
        <title>High frequency of phylogenetically diverse reductive dehalogenase-homologous genes in deep subseafloor sedimentary metagenomes.</title>
        <authorList>
            <person name="Kawai M."/>
            <person name="Futagami T."/>
            <person name="Toyoda A."/>
            <person name="Takaki Y."/>
            <person name="Nishi S."/>
            <person name="Hori S."/>
            <person name="Arai W."/>
            <person name="Tsubouchi T."/>
            <person name="Morono Y."/>
            <person name="Uchiyama I."/>
            <person name="Ito T."/>
            <person name="Fujiyama A."/>
            <person name="Inagaki F."/>
            <person name="Takami H."/>
        </authorList>
    </citation>
    <scope>NUCLEOTIDE SEQUENCE</scope>
    <source>
        <strain evidence="1">Expedition CK06-06</strain>
    </source>
</reference>
<feature type="non-terminal residue" evidence="1">
    <location>
        <position position="145"/>
    </location>
</feature>
<comment type="caution">
    <text evidence="1">The sequence shown here is derived from an EMBL/GenBank/DDBJ whole genome shotgun (WGS) entry which is preliminary data.</text>
</comment>
<name>X1RHC3_9ZZZZ</name>
<dbReference type="AlphaFoldDB" id="X1RHC3"/>